<dbReference type="InterPro" id="IPR058407">
    <property type="entry name" value="DUF8094"/>
</dbReference>
<name>A0A7W3N5C5_9ACTN</name>
<keyword evidence="4" id="KW-1185">Reference proteome</keyword>
<evidence type="ECO:0000259" key="2">
    <source>
        <dbReference type="Pfam" id="PF26366"/>
    </source>
</evidence>
<dbReference type="RefSeq" id="WP_182708285.1">
    <property type="nucleotide sequence ID" value="NZ_JACJII010000001.1"/>
</dbReference>
<evidence type="ECO:0000256" key="1">
    <source>
        <dbReference type="SAM" id="MobiDB-lite"/>
    </source>
</evidence>
<dbReference type="PROSITE" id="PS51257">
    <property type="entry name" value="PROKAR_LIPOPROTEIN"/>
    <property type="match status" value="1"/>
</dbReference>
<feature type="region of interest" description="Disordered" evidence="1">
    <location>
        <begin position="25"/>
        <end position="44"/>
    </location>
</feature>
<reference evidence="3 4" key="1">
    <citation type="submission" date="2020-08" db="EMBL/GenBank/DDBJ databases">
        <title>Sequencing the genomes of 1000 actinobacteria strains.</title>
        <authorList>
            <person name="Klenk H.-P."/>
        </authorList>
    </citation>
    <scope>NUCLEOTIDE SEQUENCE [LARGE SCALE GENOMIC DNA]</scope>
    <source>
        <strain evidence="3 4">DSM 45823</strain>
    </source>
</reference>
<gene>
    <name evidence="3" type="ORF">HNR21_006735</name>
</gene>
<evidence type="ECO:0000313" key="3">
    <source>
        <dbReference type="EMBL" id="MBA9007853.1"/>
    </source>
</evidence>
<accession>A0A7W3N5C5</accession>
<evidence type="ECO:0000313" key="4">
    <source>
        <dbReference type="Proteomes" id="UP000539313"/>
    </source>
</evidence>
<dbReference type="AlphaFoldDB" id="A0A7W3N5C5"/>
<comment type="caution">
    <text evidence="3">The sequence shown here is derived from an EMBL/GenBank/DDBJ whole genome shotgun (WGS) entry which is preliminary data.</text>
</comment>
<dbReference type="EMBL" id="JACJII010000001">
    <property type="protein sequence ID" value="MBA9007853.1"/>
    <property type="molecule type" value="Genomic_DNA"/>
</dbReference>
<dbReference type="Pfam" id="PF26366">
    <property type="entry name" value="DUF8094"/>
    <property type="match status" value="1"/>
</dbReference>
<organism evidence="3 4">
    <name type="scientific">Thermomonospora cellulosilytica</name>
    <dbReference type="NCBI Taxonomy" id="1411118"/>
    <lineage>
        <taxon>Bacteria</taxon>
        <taxon>Bacillati</taxon>
        <taxon>Actinomycetota</taxon>
        <taxon>Actinomycetes</taxon>
        <taxon>Streptosporangiales</taxon>
        <taxon>Thermomonosporaceae</taxon>
        <taxon>Thermomonospora</taxon>
    </lineage>
</organism>
<feature type="domain" description="DUF8094" evidence="2">
    <location>
        <begin position="37"/>
        <end position="268"/>
    </location>
</feature>
<proteinExistence type="predicted"/>
<dbReference type="Proteomes" id="UP000539313">
    <property type="component" value="Unassembled WGS sequence"/>
</dbReference>
<protein>
    <recommendedName>
        <fullName evidence="2">DUF8094 domain-containing protein</fullName>
    </recommendedName>
</protein>
<sequence>MRRRVAGALAGSLLLAGGCSGGQDDPLPAASATPAGEPAVSPRESQAVLDGWTERFNEAVDSGAEADLRAVTAGPLRDSLVGRARAGGGMPESERIALRNPVLYVPRLTGHPRWFAAAALDDAGGDARQVLVLFERARANEPWRAAHLLTFKGRPPALDFDAGGHAIPADGGSLPAGHAGYLATGNRSAFTPDAFTRAAHERARGSDTTFRPARHQVRALRTDDGGTLAWYAVEQRRTLDVGDRALPADVRAHLGRSRLRATRVTATWTWLVIGYAARHGGGHALGESVHLSDVRPA</sequence>